<feature type="compositionally biased region" description="Low complexity" evidence="5">
    <location>
        <begin position="460"/>
        <end position="474"/>
    </location>
</feature>
<dbReference type="PRINTS" id="PR00056">
    <property type="entry name" value="HSFDOMAIN"/>
</dbReference>
<dbReference type="SUPFAM" id="SSF46785">
    <property type="entry name" value="Winged helix' DNA-binding domain"/>
    <property type="match status" value="1"/>
</dbReference>
<evidence type="ECO:0000256" key="1">
    <source>
        <dbReference type="ARBA" id="ARBA00004123"/>
    </source>
</evidence>
<gene>
    <name evidence="7" type="ORF">THAPSDRAFT_8215</name>
</gene>
<evidence type="ECO:0000259" key="6">
    <source>
        <dbReference type="SMART" id="SM00415"/>
    </source>
</evidence>
<feature type="compositionally biased region" description="Basic and acidic residues" evidence="5">
    <location>
        <begin position="1"/>
        <end position="13"/>
    </location>
</feature>
<organism evidence="7 8">
    <name type="scientific">Thalassiosira pseudonana</name>
    <name type="common">Marine diatom</name>
    <name type="synonym">Cyclotella nana</name>
    <dbReference type="NCBI Taxonomy" id="35128"/>
    <lineage>
        <taxon>Eukaryota</taxon>
        <taxon>Sar</taxon>
        <taxon>Stramenopiles</taxon>
        <taxon>Ochrophyta</taxon>
        <taxon>Bacillariophyta</taxon>
        <taxon>Coscinodiscophyceae</taxon>
        <taxon>Thalassiosirophycidae</taxon>
        <taxon>Thalassiosirales</taxon>
        <taxon>Thalassiosiraceae</taxon>
        <taxon>Thalassiosira</taxon>
    </lineage>
</organism>
<dbReference type="eggNOG" id="KOG0627">
    <property type="taxonomic scope" value="Eukaryota"/>
</dbReference>
<dbReference type="FunFam" id="1.10.10.10:FF:000479">
    <property type="entry name" value="Predicted protein"/>
    <property type="match status" value="1"/>
</dbReference>
<feature type="region of interest" description="Disordered" evidence="5">
    <location>
        <begin position="342"/>
        <end position="399"/>
    </location>
</feature>
<feature type="compositionally biased region" description="Low complexity" evidence="5">
    <location>
        <begin position="15"/>
        <end position="40"/>
    </location>
</feature>
<dbReference type="RefSeq" id="XP_002292548.1">
    <property type="nucleotide sequence ID" value="XM_002292512.1"/>
</dbReference>
<evidence type="ECO:0000256" key="4">
    <source>
        <dbReference type="RuleBase" id="RU004020"/>
    </source>
</evidence>
<dbReference type="SMART" id="SM00415">
    <property type="entry name" value="HSF"/>
    <property type="match status" value="1"/>
</dbReference>
<feature type="region of interest" description="Disordered" evidence="5">
    <location>
        <begin position="424"/>
        <end position="516"/>
    </location>
</feature>
<evidence type="ECO:0000313" key="7">
    <source>
        <dbReference type="EMBL" id="EED90523.1"/>
    </source>
</evidence>
<evidence type="ECO:0000313" key="8">
    <source>
        <dbReference type="Proteomes" id="UP000001449"/>
    </source>
</evidence>
<dbReference type="KEGG" id="tps:THAPSDRAFT_8215"/>
<dbReference type="GO" id="GO:0003700">
    <property type="term" value="F:DNA-binding transcription factor activity"/>
    <property type="evidence" value="ECO:0007669"/>
    <property type="project" value="InterPro"/>
</dbReference>
<evidence type="ECO:0000256" key="2">
    <source>
        <dbReference type="ARBA" id="ARBA00023125"/>
    </source>
</evidence>
<feature type="domain" description="HSF-type DNA-binding" evidence="6">
    <location>
        <begin position="110"/>
        <end position="206"/>
    </location>
</feature>
<dbReference type="GO" id="GO:0043565">
    <property type="term" value="F:sequence-specific DNA binding"/>
    <property type="evidence" value="ECO:0007669"/>
    <property type="project" value="InterPro"/>
</dbReference>
<dbReference type="Proteomes" id="UP000001449">
    <property type="component" value="Chromosome 9"/>
</dbReference>
<dbReference type="PANTHER" id="PTHR10015">
    <property type="entry name" value="HEAT SHOCK TRANSCRIPTION FACTOR"/>
    <property type="match status" value="1"/>
</dbReference>
<dbReference type="Gene3D" id="1.10.10.10">
    <property type="entry name" value="Winged helix-like DNA-binding domain superfamily/Winged helix DNA-binding domain"/>
    <property type="match status" value="1"/>
</dbReference>
<dbReference type="PaxDb" id="35128-Thaps8215"/>
<dbReference type="InParanoid" id="B8C8Q8"/>
<feature type="compositionally biased region" description="Acidic residues" evidence="5">
    <location>
        <begin position="443"/>
        <end position="455"/>
    </location>
</feature>
<keyword evidence="3" id="KW-0539">Nucleus</keyword>
<sequence>MSSGGEDRDDSKKVAAAAAATPARAAASSVSKPSSSTATTHHPAALPSLPSRDTMSDYPSGSPRKKMKVSLVDHTYHDYSQLEVTDDSDDTDPHISHRHPQQQHSQHRRGLQNFPAKLHMIVSSPQYRHIIHWMPHGRSWRILNKELLSTVVCPENFSHSNFDSFNRSVNGWGFKRLMKDGPDHKSYYHECFLRGRPDLTKFMTRLVAPGKRLPNLKDEPNFYELAKEHPLPPDPAVDDAPLAYGQYPGYPPHAGIGGAHGPLPPQGVVAPGGYPPAPHLGMPPYGYPPHYPGYPPQGYPGYPPYGYPGVTPQGYPGQHPQQHLPQGYPGYPPMAPYPYGGHYPPYSTPPRGPHQYLEQPPWGRPGAPGTGTAGGGGAAPAASASVPSAKAAGGGMPNEQDTHAAWQNFMVGYYGSQFSSHREALPSADREALPSAEKSIRDTEEEDEEEEDDDEDRKPAAQSSANEAASSARAGGDAKAKTEEETEAAQNENDQSLLNDFASEYGSEFPPSNESD</sequence>
<keyword evidence="8" id="KW-1185">Reference proteome</keyword>
<evidence type="ECO:0000256" key="3">
    <source>
        <dbReference type="ARBA" id="ARBA00023242"/>
    </source>
</evidence>
<feature type="compositionally biased region" description="Basic residues" evidence="5">
    <location>
        <begin position="96"/>
        <end position="108"/>
    </location>
</feature>
<dbReference type="InterPro" id="IPR000232">
    <property type="entry name" value="HSF_DNA-bd"/>
</dbReference>
<dbReference type="GeneID" id="7446983"/>
<keyword evidence="2" id="KW-0238">DNA-binding</keyword>
<reference evidence="7 8" key="1">
    <citation type="journal article" date="2004" name="Science">
        <title>The genome of the diatom Thalassiosira pseudonana: ecology, evolution, and metabolism.</title>
        <authorList>
            <person name="Armbrust E.V."/>
            <person name="Berges J.A."/>
            <person name="Bowler C."/>
            <person name="Green B.R."/>
            <person name="Martinez D."/>
            <person name="Putnam N.H."/>
            <person name="Zhou S."/>
            <person name="Allen A.E."/>
            <person name="Apt K.E."/>
            <person name="Bechner M."/>
            <person name="Brzezinski M.A."/>
            <person name="Chaal B.K."/>
            <person name="Chiovitti A."/>
            <person name="Davis A.K."/>
            <person name="Demarest M.S."/>
            <person name="Detter J.C."/>
            <person name="Glavina T."/>
            <person name="Goodstein D."/>
            <person name="Hadi M.Z."/>
            <person name="Hellsten U."/>
            <person name="Hildebrand M."/>
            <person name="Jenkins B.D."/>
            <person name="Jurka J."/>
            <person name="Kapitonov V.V."/>
            <person name="Kroger N."/>
            <person name="Lau W.W."/>
            <person name="Lane T.W."/>
            <person name="Larimer F.W."/>
            <person name="Lippmeier J.C."/>
            <person name="Lucas S."/>
            <person name="Medina M."/>
            <person name="Montsant A."/>
            <person name="Obornik M."/>
            <person name="Parker M.S."/>
            <person name="Palenik B."/>
            <person name="Pazour G.J."/>
            <person name="Richardson P.M."/>
            <person name="Rynearson T.A."/>
            <person name="Saito M.A."/>
            <person name="Schwartz D.C."/>
            <person name="Thamatrakoln K."/>
            <person name="Valentin K."/>
            <person name="Vardi A."/>
            <person name="Wilkerson F.P."/>
            <person name="Rokhsar D.S."/>
        </authorList>
    </citation>
    <scope>NUCLEOTIDE SEQUENCE [LARGE SCALE GENOMIC DNA]</scope>
    <source>
        <strain evidence="7 8">CCMP1335</strain>
    </source>
</reference>
<reference evidence="7 8" key="2">
    <citation type="journal article" date="2008" name="Nature">
        <title>The Phaeodactylum genome reveals the evolutionary history of diatom genomes.</title>
        <authorList>
            <person name="Bowler C."/>
            <person name="Allen A.E."/>
            <person name="Badger J.H."/>
            <person name="Grimwood J."/>
            <person name="Jabbari K."/>
            <person name="Kuo A."/>
            <person name="Maheswari U."/>
            <person name="Martens C."/>
            <person name="Maumus F."/>
            <person name="Otillar R.P."/>
            <person name="Rayko E."/>
            <person name="Salamov A."/>
            <person name="Vandepoele K."/>
            <person name="Beszteri B."/>
            <person name="Gruber A."/>
            <person name="Heijde M."/>
            <person name="Katinka M."/>
            <person name="Mock T."/>
            <person name="Valentin K."/>
            <person name="Verret F."/>
            <person name="Berges J.A."/>
            <person name="Brownlee C."/>
            <person name="Cadoret J.P."/>
            <person name="Chiovitti A."/>
            <person name="Choi C.J."/>
            <person name="Coesel S."/>
            <person name="De Martino A."/>
            <person name="Detter J.C."/>
            <person name="Durkin C."/>
            <person name="Falciatore A."/>
            <person name="Fournet J."/>
            <person name="Haruta M."/>
            <person name="Huysman M.J."/>
            <person name="Jenkins B.D."/>
            <person name="Jiroutova K."/>
            <person name="Jorgensen R.E."/>
            <person name="Joubert Y."/>
            <person name="Kaplan A."/>
            <person name="Kroger N."/>
            <person name="Kroth P.G."/>
            <person name="La Roche J."/>
            <person name="Lindquist E."/>
            <person name="Lommer M."/>
            <person name="Martin-Jezequel V."/>
            <person name="Lopez P.J."/>
            <person name="Lucas S."/>
            <person name="Mangogna M."/>
            <person name="McGinnis K."/>
            <person name="Medlin L.K."/>
            <person name="Montsant A."/>
            <person name="Oudot-Le Secq M.P."/>
            <person name="Napoli C."/>
            <person name="Obornik M."/>
            <person name="Parker M.S."/>
            <person name="Petit J.L."/>
            <person name="Porcel B.M."/>
            <person name="Poulsen N."/>
            <person name="Robison M."/>
            <person name="Rychlewski L."/>
            <person name="Rynearson T.A."/>
            <person name="Schmutz J."/>
            <person name="Shapiro H."/>
            <person name="Siaut M."/>
            <person name="Stanley M."/>
            <person name="Sussman M.R."/>
            <person name="Taylor A.R."/>
            <person name="Vardi A."/>
            <person name="von Dassow P."/>
            <person name="Vyverman W."/>
            <person name="Willis A."/>
            <person name="Wyrwicz L.S."/>
            <person name="Rokhsar D.S."/>
            <person name="Weissenbach J."/>
            <person name="Armbrust E.V."/>
            <person name="Green B.R."/>
            <person name="Van de Peer Y."/>
            <person name="Grigoriev I.V."/>
        </authorList>
    </citation>
    <scope>NUCLEOTIDE SEQUENCE [LARGE SCALE GENOMIC DNA]</scope>
    <source>
        <strain evidence="7 8">CCMP1335</strain>
    </source>
</reference>
<dbReference type="PANTHER" id="PTHR10015:SF206">
    <property type="entry name" value="HSF-TYPE DNA-BINDING DOMAIN-CONTAINING PROTEIN"/>
    <property type="match status" value="1"/>
</dbReference>
<dbReference type="AlphaFoldDB" id="B8C8Q8"/>
<dbReference type="InterPro" id="IPR036390">
    <property type="entry name" value="WH_DNA-bd_sf"/>
</dbReference>
<comment type="subcellular location">
    <subcellularLocation>
        <location evidence="1">Nucleus</location>
    </subcellularLocation>
</comment>
<feature type="region of interest" description="Disordered" evidence="5">
    <location>
        <begin position="1"/>
        <end position="67"/>
    </location>
</feature>
<dbReference type="EMBL" id="CM000645">
    <property type="protein sequence ID" value="EED90523.1"/>
    <property type="molecule type" value="Genomic_DNA"/>
</dbReference>
<comment type="similarity">
    <text evidence="4">Belongs to the HSF family.</text>
</comment>
<proteinExistence type="inferred from homology"/>
<dbReference type="GO" id="GO:0005634">
    <property type="term" value="C:nucleus"/>
    <property type="evidence" value="ECO:0007669"/>
    <property type="project" value="UniProtKB-SubCell"/>
</dbReference>
<accession>B8C8Q8</accession>
<feature type="compositionally biased region" description="Basic and acidic residues" evidence="5">
    <location>
        <begin position="424"/>
        <end position="442"/>
    </location>
</feature>
<feature type="compositionally biased region" description="Gly residues" evidence="5">
    <location>
        <begin position="366"/>
        <end position="378"/>
    </location>
</feature>
<name>B8C8Q8_THAPS</name>
<dbReference type="Pfam" id="PF00447">
    <property type="entry name" value="HSF_DNA-bind"/>
    <property type="match status" value="1"/>
</dbReference>
<dbReference type="HOGENOM" id="CLU_528447_0_0_1"/>
<evidence type="ECO:0000256" key="5">
    <source>
        <dbReference type="SAM" id="MobiDB-lite"/>
    </source>
</evidence>
<protein>
    <recommendedName>
        <fullName evidence="6">HSF-type DNA-binding domain-containing protein</fullName>
    </recommendedName>
</protein>
<feature type="compositionally biased region" description="Low complexity" evidence="5">
    <location>
        <begin position="379"/>
        <end position="391"/>
    </location>
</feature>
<feature type="region of interest" description="Disordered" evidence="5">
    <location>
        <begin position="84"/>
        <end position="108"/>
    </location>
</feature>
<dbReference type="InterPro" id="IPR036388">
    <property type="entry name" value="WH-like_DNA-bd_sf"/>
</dbReference>